<evidence type="ECO:0000313" key="1">
    <source>
        <dbReference type="EMBL" id="KAH0897780.1"/>
    </source>
</evidence>
<dbReference type="Pfam" id="PF00197">
    <property type="entry name" value="Kunitz_legume"/>
    <property type="match status" value="2"/>
</dbReference>
<dbReference type="SMART" id="SM00452">
    <property type="entry name" value="STI"/>
    <property type="match status" value="2"/>
</dbReference>
<proteinExistence type="predicted"/>
<dbReference type="PANTHER" id="PTHR33107:SF69">
    <property type="entry name" value="(RAPE) HYPOTHETICAL PROTEIN"/>
    <property type="match status" value="1"/>
</dbReference>
<organism evidence="1 2">
    <name type="scientific">Brassica napus</name>
    <name type="common">Rape</name>
    <dbReference type="NCBI Taxonomy" id="3708"/>
    <lineage>
        <taxon>Eukaryota</taxon>
        <taxon>Viridiplantae</taxon>
        <taxon>Streptophyta</taxon>
        <taxon>Embryophyta</taxon>
        <taxon>Tracheophyta</taxon>
        <taxon>Spermatophyta</taxon>
        <taxon>Magnoliopsida</taxon>
        <taxon>eudicotyledons</taxon>
        <taxon>Gunneridae</taxon>
        <taxon>Pentapetalae</taxon>
        <taxon>rosids</taxon>
        <taxon>malvids</taxon>
        <taxon>Brassicales</taxon>
        <taxon>Brassicaceae</taxon>
        <taxon>Brassiceae</taxon>
        <taxon>Brassica</taxon>
    </lineage>
</organism>
<name>A0ABQ8AYZ3_BRANA</name>
<sequence>MMFRPIIFGGCLTLSPLGDNQCPLYIEQQFSKDDIGYPIRFSNWGSGARFVPESENLNIEMVIPITTCVQSSTYWWVTATEGSKWLFISAGPKPDPGEASSKSFFQIKKVGDFTNGYKIMFCSKDNNCINVGIVVDEYGVQRLALCTMPFPITLVKADGTQGRSYIIDQPHKLQNKEMNPMFYFLLVSTAVLAATAKAGEPVVDTDGNLISNGSYYAVPGLPLRFSNWGSGARLVPKSENLNIKMDLPPTICGQSSYWWLTETEIKGWLFIAAGPKPKTGKDSSKSFFQIKKPGGLLRGYKFVYCGGDKSCYEFGMVVDRYGYSRLAPSNMPFRFVFVKAD</sequence>
<keyword evidence="2" id="KW-1185">Reference proteome</keyword>
<reference evidence="1 2" key="1">
    <citation type="submission" date="2021-05" db="EMBL/GenBank/DDBJ databases">
        <title>Genome Assembly of Synthetic Allotetraploid Brassica napus Reveals Homoeologous Exchanges between Subgenomes.</title>
        <authorList>
            <person name="Davis J.T."/>
        </authorList>
    </citation>
    <scope>NUCLEOTIDE SEQUENCE [LARGE SCALE GENOMIC DNA]</scope>
    <source>
        <strain evidence="2">cv. Da-Ae</strain>
        <tissue evidence="1">Seedling</tissue>
    </source>
</reference>
<dbReference type="InterPro" id="IPR011065">
    <property type="entry name" value="Kunitz_inhibitor_STI-like_sf"/>
</dbReference>
<dbReference type="PANTHER" id="PTHR33107">
    <property type="entry name" value="KUNITZ TRYPSIN INHIBITOR 2"/>
    <property type="match status" value="1"/>
</dbReference>
<dbReference type="EMBL" id="JAGKQM010000012">
    <property type="protein sequence ID" value="KAH0897780.1"/>
    <property type="molecule type" value="Genomic_DNA"/>
</dbReference>
<protein>
    <submittedName>
        <fullName evidence="1">Uncharacterized protein</fullName>
    </submittedName>
</protein>
<evidence type="ECO:0000313" key="2">
    <source>
        <dbReference type="Proteomes" id="UP000824890"/>
    </source>
</evidence>
<comment type="caution">
    <text evidence="1">The sequence shown here is derived from an EMBL/GenBank/DDBJ whole genome shotgun (WGS) entry which is preliminary data.</text>
</comment>
<dbReference type="Gene3D" id="2.80.10.50">
    <property type="match status" value="2"/>
</dbReference>
<accession>A0ABQ8AYZ3</accession>
<dbReference type="SUPFAM" id="SSF50386">
    <property type="entry name" value="STI-like"/>
    <property type="match status" value="2"/>
</dbReference>
<dbReference type="Proteomes" id="UP000824890">
    <property type="component" value="Unassembled WGS sequence"/>
</dbReference>
<dbReference type="PROSITE" id="PS00283">
    <property type="entry name" value="SOYBEAN_KUNITZ"/>
    <property type="match status" value="1"/>
</dbReference>
<dbReference type="InterPro" id="IPR002160">
    <property type="entry name" value="Prot_inh_Kunz-lg"/>
</dbReference>
<gene>
    <name evidence="1" type="ORF">HID58_047348</name>
</gene>